<protein>
    <recommendedName>
        <fullName evidence="4">DUF4402 domain-containing protein</fullName>
    </recommendedName>
</protein>
<evidence type="ECO:0000256" key="1">
    <source>
        <dbReference type="SAM" id="SignalP"/>
    </source>
</evidence>
<dbReference type="Proteomes" id="UP000249819">
    <property type="component" value="Unassembled WGS sequence"/>
</dbReference>
<dbReference type="EMBL" id="QLMA01000010">
    <property type="protein sequence ID" value="RAJ75182.1"/>
    <property type="molecule type" value="Genomic_DNA"/>
</dbReference>
<dbReference type="OrthoDB" id="669443at2"/>
<keyword evidence="1" id="KW-0732">Signal</keyword>
<dbReference type="RefSeq" id="WP_111595079.1">
    <property type="nucleotide sequence ID" value="NZ_QLMA01000010.1"/>
</dbReference>
<sequence>MRIIVTALLGAIMMLGISCAKTTNGNGDATDRKFISMKMGSRIQLSENPKATVFLADPTSENPDDQYPSMQITGTTYTGDYVTFTLAVPELPFKPGAYPVTNTGNSMTVYMASTTGETLKTDPAAAGFTITITQINSQFVEGTFSGTISGSSSGSTNVQDGTFRAVLQYKSR</sequence>
<feature type="signal peptide" evidence="1">
    <location>
        <begin position="1"/>
        <end position="20"/>
    </location>
</feature>
<evidence type="ECO:0000313" key="2">
    <source>
        <dbReference type="EMBL" id="RAJ75182.1"/>
    </source>
</evidence>
<comment type="caution">
    <text evidence="2">The sequence shown here is derived from an EMBL/GenBank/DDBJ whole genome shotgun (WGS) entry which is preliminary data.</text>
</comment>
<organism evidence="2 3">
    <name type="scientific">Chitinophaga dinghuensis</name>
    <dbReference type="NCBI Taxonomy" id="1539050"/>
    <lineage>
        <taxon>Bacteria</taxon>
        <taxon>Pseudomonadati</taxon>
        <taxon>Bacteroidota</taxon>
        <taxon>Chitinophagia</taxon>
        <taxon>Chitinophagales</taxon>
        <taxon>Chitinophagaceae</taxon>
        <taxon>Chitinophaga</taxon>
    </lineage>
</organism>
<evidence type="ECO:0008006" key="4">
    <source>
        <dbReference type="Google" id="ProtNLM"/>
    </source>
</evidence>
<keyword evidence="3" id="KW-1185">Reference proteome</keyword>
<feature type="chain" id="PRO_5016317222" description="DUF4402 domain-containing protein" evidence="1">
    <location>
        <begin position="21"/>
        <end position="172"/>
    </location>
</feature>
<reference evidence="2 3" key="1">
    <citation type="submission" date="2018-06" db="EMBL/GenBank/DDBJ databases">
        <title>Genomic Encyclopedia of Archaeal and Bacterial Type Strains, Phase II (KMG-II): from individual species to whole genera.</title>
        <authorList>
            <person name="Goeker M."/>
        </authorList>
    </citation>
    <scope>NUCLEOTIDE SEQUENCE [LARGE SCALE GENOMIC DNA]</scope>
    <source>
        <strain evidence="2 3">DSM 29821</strain>
    </source>
</reference>
<proteinExistence type="predicted"/>
<accession>A0A327VL10</accession>
<evidence type="ECO:0000313" key="3">
    <source>
        <dbReference type="Proteomes" id="UP000249819"/>
    </source>
</evidence>
<dbReference type="PROSITE" id="PS51257">
    <property type="entry name" value="PROKAR_LIPOPROTEIN"/>
    <property type="match status" value="1"/>
</dbReference>
<gene>
    <name evidence="2" type="ORF">CLV59_110231</name>
</gene>
<dbReference type="AlphaFoldDB" id="A0A327VL10"/>
<name>A0A327VL10_9BACT</name>